<dbReference type="SUPFAM" id="SSF48056">
    <property type="entry name" value="Di-copper centre-containing domain"/>
    <property type="match status" value="1"/>
</dbReference>
<organism evidence="9 10">
    <name type="scientific">Paxillus involutus ATCC 200175</name>
    <dbReference type="NCBI Taxonomy" id="664439"/>
    <lineage>
        <taxon>Eukaryota</taxon>
        <taxon>Fungi</taxon>
        <taxon>Dikarya</taxon>
        <taxon>Basidiomycota</taxon>
        <taxon>Agaricomycotina</taxon>
        <taxon>Agaricomycetes</taxon>
        <taxon>Agaricomycetidae</taxon>
        <taxon>Boletales</taxon>
        <taxon>Paxilineae</taxon>
        <taxon>Paxillaceae</taxon>
        <taxon>Paxillus</taxon>
    </lineage>
</organism>
<dbReference type="EC" id="1.14.18.1" evidence="2"/>
<dbReference type="PANTHER" id="PTHR11474:SF76">
    <property type="entry name" value="SHKT DOMAIN-CONTAINING PROTEIN"/>
    <property type="match status" value="1"/>
</dbReference>
<dbReference type="PANTHER" id="PTHR11474">
    <property type="entry name" value="TYROSINASE FAMILY MEMBER"/>
    <property type="match status" value="1"/>
</dbReference>
<keyword evidence="10" id="KW-1185">Reference proteome</keyword>
<dbReference type="Pfam" id="PF00264">
    <property type="entry name" value="Tyrosinase"/>
    <property type="match status" value="1"/>
</dbReference>
<evidence type="ECO:0000259" key="8">
    <source>
        <dbReference type="PROSITE" id="PS00497"/>
    </source>
</evidence>
<dbReference type="GO" id="GO:0004503">
    <property type="term" value="F:tyrosinase activity"/>
    <property type="evidence" value="ECO:0007669"/>
    <property type="project" value="UniProtKB-EC"/>
</dbReference>
<dbReference type="GO" id="GO:0042438">
    <property type="term" value="P:melanin biosynthetic process"/>
    <property type="evidence" value="ECO:0007669"/>
    <property type="project" value="UniProtKB-KW"/>
</dbReference>
<dbReference type="Gene3D" id="1.10.1280.10">
    <property type="entry name" value="Di-copper center containing domain from catechol oxidase"/>
    <property type="match status" value="1"/>
</dbReference>
<dbReference type="GO" id="GO:0046872">
    <property type="term" value="F:metal ion binding"/>
    <property type="evidence" value="ECO:0007669"/>
    <property type="project" value="UniProtKB-KW"/>
</dbReference>
<dbReference type="OrthoDB" id="6132182at2759"/>
<dbReference type="HOGENOM" id="CLU_013691_3_2_1"/>
<keyword evidence="4" id="KW-0186">Copper</keyword>
<evidence type="ECO:0000256" key="2">
    <source>
        <dbReference type="ARBA" id="ARBA00011906"/>
    </source>
</evidence>
<evidence type="ECO:0000256" key="6">
    <source>
        <dbReference type="ARBA" id="ARBA00048233"/>
    </source>
</evidence>
<dbReference type="Gene3D" id="2.60.310.20">
    <property type="match status" value="1"/>
</dbReference>
<dbReference type="PROSITE" id="PS00497">
    <property type="entry name" value="TYROSINASE_1"/>
    <property type="match status" value="1"/>
</dbReference>
<reference evidence="10" key="2">
    <citation type="submission" date="2015-01" db="EMBL/GenBank/DDBJ databases">
        <title>Evolutionary Origins and Diversification of the Mycorrhizal Mutualists.</title>
        <authorList>
            <consortium name="DOE Joint Genome Institute"/>
            <consortium name="Mycorrhizal Genomics Consortium"/>
            <person name="Kohler A."/>
            <person name="Kuo A."/>
            <person name="Nagy L.G."/>
            <person name="Floudas D."/>
            <person name="Copeland A."/>
            <person name="Barry K.W."/>
            <person name="Cichocki N."/>
            <person name="Veneault-Fourrey C."/>
            <person name="LaButti K."/>
            <person name="Lindquist E.A."/>
            <person name="Lipzen A."/>
            <person name="Lundell T."/>
            <person name="Morin E."/>
            <person name="Murat C."/>
            <person name="Riley R."/>
            <person name="Ohm R."/>
            <person name="Sun H."/>
            <person name="Tunlid A."/>
            <person name="Henrissat B."/>
            <person name="Grigoriev I.V."/>
            <person name="Hibbett D.S."/>
            <person name="Martin F."/>
        </authorList>
    </citation>
    <scope>NUCLEOTIDE SEQUENCE [LARGE SCALE GENOMIC DNA]</scope>
    <source>
        <strain evidence="10">ATCC 200175</strain>
    </source>
</reference>
<comment type="catalytic activity">
    <reaction evidence="7">
        <text>L-tyrosine + O2 = L-dopaquinone + H2O</text>
        <dbReference type="Rhea" id="RHEA:18117"/>
        <dbReference type="ChEBI" id="CHEBI:15377"/>
        <dbReference type="ChEBI" id="CHEBI:15379"/>
        <dbReference type="ChEBI" id="CHEBI:57924"/>
        <dbReference type="ChEBI" id="CHEBI:58315"/>
        <dbReference type="EC" id="1.14.18.1"/>
    </reaction>
</comment>
<name>A0A0C9SMC2_PAXIN</name>
<accession>A0A0C9SMC2</accession>
<gene>
    <name evidence="9" type="ORF">PAXINDRAFT_103583</name>
</gene>
<evidence type="ECO:0000256" key="3">
    <source>
        <dbReference type="ARBA" id="ARBA00022723"/>
    </source>
</evidence>
<protein>
    <recommendedName>
        <fullName evidence="2">tyrosinase</fullName>
        <ecNumber evidence="2">1.14.18.1</ecNumber>
    </recommendedName>
</protein>
<evidence type="ECO:0000256" key="4">
    <source>
        <dbReference type="ARBA" id="ARBA00023008"/>
    </source>
</evidence>
<evidence type="ECO:0000256" key="7">
    <source>
        <dbReference type="ARBA" id="ARBA00048881"/>
    </source>
</evidence>
<comment type="catalytic activity">
    <reaction evidence="6">
        <text>2 L-dopa + O2 = 2 L-dopaquinone + 2 H2O</text>
        <dbReference type="Rhea" id="RHEA:34287"/>
        <dbReference type="ChEBI" id="CHEBI:15377"/>
        <dbReference type="ChEBI" id="CHEBI:15379"/>
        <dbReference type="ChEBI" id="CHEBI:57504"/>
        <dbReference type="ChEBI" id="CHEBI:57924"/>
        <dbReference type="EC" id="1.14.18.1"/>
    </reaction>
</comment>
<keyword evidence="5" id="KW-0470">Melanin biosynthesis</keyword>
<reference evidence="9 10" key="1">
    <citation type="submission" date="2014-06" db="EMBL/GenBank/DDBJ databases">
        <authorList>
            <consortium name="DOE Joint Genome Institute"/>
            <person name="Kuo A."/>
            <person name="Kohler A."/>
            <person name="Nagy L.G."/>
            <person name="Floudas D."/>
            <person name="Copeland A."/>
            <person name="Barry K.W."/>
            <person name="Cichocki N."/>
            <person name="Veneault-Fourrey C."/>
            <person name="LaButti K."/>
            <person name="Lindquist E.A."/>
            <person name="Lipzen A."/>
            <person name="Lundell T."/>
            <person name="Morin E."/>
            <person name="Murat C."/>
            <person name="Sun H."/>
            <person name="Tunlid A."/>
            <person name="Henrissat B."/>
            <person name="Grigoriev I.V."/>
            <person name="Hibbett D.S."/>
            <person name="Martin F."/>
            <person name="Nordberg H.P."/>
            <person name="Cantor M.N."/>
            <person name="Hua S.X."/>
        </authorList>
    </citation>
    <scope>NUCLEOTIDE SEQUENCE [LARGE SCALE GENOMIC DNA]</scope>
    <source>
        <strain evidence="9 10">ATCC 200175</strain>
    </source>
</reference>
<dbReference type="InterPro" id="IPR050316">
    <property type="entry name" value="Tyrosinase/Hemocyanin"/>
</dbReference>
<sequence>MTPSNYYPLIGRSSGTFARLPVEELQADHPYQWTLFILGYSWIKGTPIPFPNVVQPPLHPAISHEEIGGIHGKPYSKWAGHGNTQEDVDLGTDDTFSGGYCHHGAVTFPAWHRLYLVVIEQAIGEYAENVAQQIAASNPAESDLWLNAANELRFPYWDWAENKVTQNGLPSLFYDEELTVTATGQKTVTVPNPLAHHEFRQIPEDFGDMQRGKAVAAFTKWKRTYRQTGVYPPDPPVSNNDMLQRELKRQVGDLRSKVGMLFSFPDDGDSSSIYDYFASTSPQSDEGKKMVTGSLESLHNSMHAIVGGNGHMGQPDYSAFDPFFHFHHANVDRILALWEWCYPDYWMNDGYVKDGKHVEWTQTYNGKQLKGGASGPLIPWRHEDGTYWTANETRFFTPNAYPKYFTYKEFLGIKVDKPAASLQERQEGRGRIAQFYNASNLEKTTRVSVAGVGELALPAHFQSIRAFRLFIIDVKLPHHAFGRSYNLHVFYKKANAQTKVDDEVLIGNVSVFAREEDSPCEGCATRRDTAPNSHGVIFIPPRIVSDIIVRADIKRSENNMDTTARLITNAVYAQLLDVSGEVLASAQGGANVAAVPDAQAVDEKFQPTEVTLRSSSVVHNDDNKDDPAFHCDWKDHGALFPSGWKSESEETARAH</sequence>
<evidence type="ECO:0000313" key="9">
    <source>
        <dbReference type="EMBL" id="KIJ05919.1"/>
    </source>
</evidence>
<feature type="domain" description="Tyrosinase copper-binding" evidence="8">
    <location>
        <begin position="102"/>
        <end position="120"/>
    </location>
</feature>
<dbReference type="EMBL" id="KN820628">
    <property type="protein sequence ID" value="KIJ05919.1"/>
    <property type="molecule type" value="Genomic_DNA"/>
</dbReference>
<dbReference type="PRINTS" id="PR00092">
    <property type="entry name" value="TYROSINASE"/>
</dbReference>
<comment type="similarity">
    <text evidence="1">Belongs to the tyrosinase family.</text>
</comment>
<evidence type="ECO:0000313" key="10">
    <source>
        <dbReference type="Proteomes" id="UP000053647"/>
    </source>
</evidence>
<proteinExistence type="inferred from homology"/>
<evidence type="ECO:0000256" key="5">
    <source>
        <dbReference type="ARBA" id="ARBA00023101"/>
    </source>
</evidence>
<dbReference type="AlphaFoldDB" id="A0A0C9SMC2"/>
<keyword evidence="3" id="KW-0479">Metal-binding</keyword>
<dbReference type="InterPro" id="IPR002227">
    <property type="entry name" value="Tyrosinase_Cu-bd"/>
</dbReference>
<dbReference type="Proteomes" id="UP000053647">
    <property type="component" value="Unassembled WGS sequence"/>
</dbReference>
<dbReference type="InterPro" id="IPR008922">
    <property type="entry name" value="Di-copper_centre_dom_sf"/>
</dbReference>
<evidence type="ECO:0000256" key="1">
    <source>
        <dbReference type="ARBA" id="ARBA00009928"/>
    </source>
</evidence>